<name>A0A3B4W9L2_SERLL</name>
<dbReference type="AlphaFoldDB" id="A0A3B4W9L2"/>
<dbReference type="InterPro" id="IPR001715">
    <property type="entry name" value="CH_dom"/>
</dbReference>
<dbReference type="InterPro" id="IPR027328">
    <property type="entry name" value="MAPRE"/>
</dbReference>
<evidence type="ECO:0000256" key="2">
    <source>
        <dbReference type="ARBA" id="ARBA00010729"/>
    </source>
</evidence>
<evidence type="ECO:0000259" key="9">
    <source>
        <dbReference type="PROSITE" id="PS50021"/>
    </source>
</evidence>
<keyword evidence="11" id="KW-1185">Reference proteome</keyword>
<dbReference type="GeneTree" id="ENSGT00490000043329"/>
<dbReference type="STRING" id="1841481.ENSSLDP00000000654"/>
<evidence type="ECO:0000256" key="8">
    <source>
        <dbReference type="ARBA" id="ARBA00023306"/>
    </source>
</evidence>
<dbReference type="GO" id="GO:0008017">
    <property type="term" value="F:microtubule binding"/>
    <property type="evidence" value="ECO:0007669"/>
    <property type="project" value="InterPro"/>
</dbReference>
<evidence type="ECO:0000313" key="11">
    <source>
        <dbReference type="Proteomes" id="UP000261360"/>
    </source>
</evidence>
<keyword evidence="5" id="KW-0493">Microtubule</keyword>
<keyword evidence="7" id="KW-0206">Cytoskeleton</keyword>
<comment type="similarity">
    <text evidence="2">Belongs to the MAPRE family.</text>
</comment>
<dbReference type="PROSITE" id="PS50021">
    <property type="entry name" value="CH"/>
    <property type="match status" value="1"/>
</dbReference>
<evidence type="ECO:0000256" key="5">
    <source>
        <dbReference type="ARBA" id="ARBA00022701"/>
    </source>
</evidence>
<dbReference type="FunFam" id="1.10.418.10:FF:000028">
    <property type="entry name" value="RP/EB family microtubule-associated protein"/>
    <property type="match status" value="1"/>
</dbReference>
<evidence type="ECO:0000313" key="10">
    <source>
        <dbReference type="Ensembl" id="ENSSLDP00000000654.1"/>
    </source>
</evidence>
<dbReference type="InterPro" id="IPR036872">
    <property type="entry name" value="CH_dom_sf"/>
</dbReference>
<evidence type="ECO:0000256" key="4">
    <source>
        <dbReference type="ARBA" id="ARBA00022618"/>
    </source>
</evidence>
<evidence type="ECO:0000256" key="3">
    <source>
        <dbReference type="ARBA" id="ARBA00022490"/>
    </source>
</evidence>
<organism evidence="10 11">
    <name type="scientific">Seriola lalandi dorsalis</name>
    <dbReference type="NCBI Taxonomy" id="1841481"/>
    <lineage>
        <taxon>Eukaryota</taxon>
        <taxon>Metazoa</taxon>
        <taxon>Chordata</taxon>
        <taxon>Craniata</taxon>
        <taxon>Vertebrata</taxon>
        <taxon>Euteleostomi</taxon>
        <taxon>Actinopterygii</taxon>
        <taxon>Neopterygii</taxon>
        <taxon>Teleostei</taxon>
        <taxon>Neoteleostei</taxon>
        <taxon>Acanthomorphata</taxon>
        <taxon>Carangaria</taxon>
        <taxon>Carangiformes</taxon>
        <taxon>Carangidae</taxon>
        <taxon>Seriola</taxon>
    </lineage>
</organism>
<keyword evidence="4" id="KW-0132">Cell division</keyword>
<dbReference type="Gene3D" id="1.10.418.10">
    <property type="entry name" value="Calponin-like domain"/>
    <property type="match status" value="1"/>
</dbReference>
<dbReference type="GO" id="GO:0005874">
    <property type="term" value="C:microtubule"/>
    <property type="evidence" value="ECO:0007669"/>
    <property type="project" value="UniProtKB-KW"/>
</dbReference>
<protein>
    <recommendedName>
        <fullName evidence="9">Calponin-homology (CH) domain-containing protein</fullName>
    </recommendedName>
</protein>
<reference evidence="10" key="1">
    <citation type="submission" date="2025-08" db="UniProtKB">
        <authorList>
            <consortium name="Ensembl"/>
        </authorList>
    </citation>
    <scope>IDENTIFICATION</scope>
</reference>
<dbReference type="PANTHER" id="PTHR10623">
    <property type="entry name" value="MICROTUBULE-ASSOCIATED PROTEIN RP/EB FAMILY MEMBER"/>
    <property type="match status" value="1"/>
</dbReference>
<feature type="domain" description="Calponin-homology (CH)" evidence="9">
    <location>
        <begin position="12"/>
        <end position="114"/>
    </location>
</feature>
<dbReference type="Ensembl" id="ENSSLDT00000000705.1">
    <property type="protein sequence ID" value="ENSSLDP00000000654.1"/>
    <property type="gene ID" value="ENSSLDG00000000589.1"/>
</dbReference>
<keyword evidence="8" id="KW-0131">Cell cycle</keyword>
<dbReference type="SUPFAM" id="SSF47576">
    <property type="entry name" value="Calponin-homology domain, CH-domain"/>
    <property type="match status" value="1"/>
</dbReference>
<reference evidence="10" key="2">
    <citation type="submission" date="2025-09" db="UniProtKB">
        <authorList>
            <consortium name="Ensembl"/>
        </authorList>
    </citation>
    <scope>IDENTIFICATION</scope>
</reference>
<evidence type="ECO:0000256" key="7">
    <source>
        <dbReference type="ARBA" id="ARBA00023212"/>
    </source>
</evidence>
<evidence type="ECO:0000256" key="1">
    <source>
        <dbReference type="ARBA" id="ARBA00004245"/>
    </source>
</evidence>
<dbReference type="GO" id="GO:0051301">
    <property type="term" value="P:cell division"/>
    <property type="evidence" value="ECO:0007669"/>
    <property type="project" value="UniProtKB-KW"/>
</dbReference>
<evidence type="ECO:0000256" key="6">
    <source>
        <dbReference type="ARBA" id="ARBA00022776"/>
    </source>
</evidence>
<sequence>MAVNVRVDAGHSYNRYELLAWLNETLQTGFTKVEQVCTGAAYCQLMDWLCPGSLDLSRVRFQSNNVVDCIHNYSLLQTAFRKAGVVRHIPIQALIKKNSVVALTFLQWFKTFFDKNNDREYHALEARGGQSMSMFPSDSGGSNVQLWIFPSNK</sequence>
<keyword evidence="3" id="KW-0963">Cytoplasm</keyword>
<accession>A0A3B4W9L2</accession>
<comment type="subcellular location">
    <subcellularLocation>
        <location evidence="1">Cytoplasm</location>
        <location evidence="1">Cytoskeleton</location>
    </subcellularLocation>
</comment>
<keyword evidence="6" id="KW-0498">Mitosis</keyword>
<dbReference type="Proteomes" id="UP000261360">
    <property type="component" value="Unplaced"/>
</dbReference>
<proteinExistence type="inferred from homology"/>
<dbReference type="Pfam" id="PF00307">
    <property type="entry name" value="CH"/>
    <property type="match status" value="1"/>
</dbReference>